<evidence type="ECO:0000259" key="6">
    <source>
        <dbReference type="Pfam" id="PF14759"/>
    </source>
</evidence>
<dbReference type="InterPro" id="IPR016156">
    <property type="entry name" value="FAD/NAD-linked_Rdtase_dimer_sf"/>
</dbReference>
<dbReference type="EMBL" id="WESC01000015">
    <property type="protein sequence ID" value="KAB7738871.1"/>
    <property type="molecule type" value="Genomic_DNA"/>
</dbReference>
<dbReference type="InterPro" id="IPR023753">
    <property type="entry name" value="FAD/NAD-binding_dom"/>
</dbReference>
<dbReference type="RefSeq" id="WP_152217146.1">
    <property type="nucleotide sequence ID" value="NZ_WESC01000015.1"/>
</dbReference>
<feature type="domain" description="Reductase C-terminal" evidence="6">
    <location>
        <begin position="320"/>
        <end position="401"/>
    </location>
</feature>
<dbReference type="GO" id="GO:0005737">
    <property type="term" value="C:cytoplasm"/>
    <property type="evidence" value="ECO:0007669"/>
    <property type="project" value="TreeGrafter"/>
</dbReference>
<sequence>MMKNIAIVGAGLSGASAARVLRDEGYDGRLWILGEETHRPYDRPSLSKSVLSGADEMPPELAEPTWYDDNQVELVSGTKVSAFDLRGRKLELASGWSIDVDGVLLATGARARRLDVPGSQLDGVHYLRTMDDSLAMRTSLKPGMSVVIVGGGLIGCEVASTARKLGAEVTILETADELLLRVMGPMVGAGCRGLLEAMGVRVLLGAKAASFLGTSRVEAVMTQANERVSADLVLVSIGAEPDVTLAAAAGLACERGIVVDGAGLTSVSGVFAAGDAAAWPLRGGGRRSFETYLNAQAQSATAARAMLGCVAREPQVPLSWTEIAGRRMQMIGDLAGPGTVVVRGDPSAGSHTVFRIDGDRVAAAVSVDAARDFVAARRLVEMAAMVSADALRDVNTDLRGLTRATRGA</sequence>
<dbReference type="Proteomes" id="UP000468901">
    <property type="component" value="Unassembled WGS sequence"/>
</dbReference>
<evidence type="ECO:0000313" key="7">
    <source>
        <dbReference type="EMBL" id="KAB7738871.1"/>
    </source>
</evidence>
<gene>
    <name evidence="7" type="ORF">F2P47_14735</name>
</gene>
<dbReference type="InterPro" id="IPR028202">
    <property type="entry name" value="Reductase_C"/>
</dbReference>
<dbReference type="PANTHER" id="PTHR43557">
    <property type="entry name" value="APOPTOSIS-INDUCING FACTOR 1"/>
    <property type="match status" value="1"/>
</dbReference>
<evidence type="ECO:0000256" key="4">
    <source>
        <dbReference type="ARBA" id="ARBA00023002"/>
    </source>
</evidence>
<reference evidence="7 8" key="1">
    <citation type="submission" date="2019-09" db="EMBL/GenBank/DDBJ databases">
        <title>Parvibaculum sedimenti sp. nov., isolated from sediment.</title>
        <authorList>
            <person name="Wang Y."/>
        </authorList>
    </citation>
    <scope>NUCLEOTIDE SEQUENCE [LARGE SCALE GENOMIC DNA]</scope>
    <source>
        <strain evidence="7 8">HXT-9</strain>
    </source>
</reference>
<dbReference type="Pfam" id="PF07992">
    <property type="entry name" value="Pyr_redox_2"/>
    <property type="match status" value="1"/>
</dbReference>
<dbReference type="PRINTS" id="PR00411">
    <property type="entry name" value="PNDRDTASEI"/>
</dbReference>
<organism evidence="7 8">
    <name type="scientific">Parvibaculum sedimenti</name>
    <dbReference type="NCBI Taxonomy" id="2608632"/>
    <lineage>
        <taxon>Bacteria</taxon>
        <taxon>Pseudomonadati</taxon>
        <taxon>Pseudomonadota</taxon>
        <taxon>Alphaproteobacteria</taxon>
        <taxon>Hyphomicrobiales</taxon>
        <taxon>Parvibaculaceae</taxon>
        <taxon>Parvibaculum</taxon>
    </lineage>
</organism>
<keyword evidence="2" id="KW-0285">Flavoprotein</keyword>
<keyword evidence="8" id="KW-1185">Reference proteome</keyword>
<dbReference type="Pfam" id="PF14759">
    <property type="entry name" value="Reductase_C"/>
    <property type="match status" value="1"/>
</dbReference>
<dbReference type="PANTHER" id="PTHR43557:SF2">
    <property type="entry name" value="RIESKE DOMAIN-CONTAINING PROTEIN-RELATED"/>
    <property type="match status" value="1"/>
</dbReference>
<evidence type="ECO:0000256" key="2">
    <source>
        <dbReference type="ARBA" id="ARBA00022630"/>
    </source>
</evidence>
<dbReference type="InterPro" id="IPR036188">
    <property type="entry name" value="FAD/NAD-bd_sf"/>
</dbReference>
<dbReference type="SUPFAM" id="SSF51905">
    <property type="entry name" value="FAD/NAD(P)-binding domain"/>
    <property type="match status" value="1"/>
</dbReference>
<dbReference type="Gene3D" id="3.30.390.30">
    <property type="match status" value="1"/>
</dbReference>
<dbReference type="GO" id="GO:0016651">
    <property type="term" value="F:oxidoreductase activity, acting on NAD(P)H"/>
    <property type="evidence" value="ECO:0007669"/>
    <property type="project" value="TreeGrafter"/>
</dbReference>
<comment type="caution">
    <text evidence="7">The sequence shown here is derived from an EMBL/GenBank/DDBJ whole genome shotgun (WGS) entry which is preliminary data.</text>
</comment>
<protein>
    <submittedName>
        <fullName evidence="7">Pyridine nucleotide-disulfide oxidoreductase</fullName>
    </submittedName>
</protein>
<keyword evidence="4" id="KW-0560">Oxidoreductase</keyword>
<comment type="cofactor">
    <cofactor evidence="1">
        <name>FAD</name>
        <dbReference type="ChEBI" id="CHEBI:57692"/>
    </cofactor>
</comment>
<dbReference type="SUPFAM" id="SSF55424">
    <property type="entry name" value="FAD/NAD-linked reductases, dimerisation (C-terminal) domain"/>
    <property type="match status" value="1"/>
</dbReference>
<dbReference type="AlphaFoldDB" id="A0A6N6VF84"/>
<evidence type="ECO:0000259" key="5">
    <source>
        <dbReference type="Pfam" id="PF07992"/>
    </source>
</evidence>
<evidence type="ECO:0000256" key="1">
    <source>
        <dbReference type="ARBA" id="ARBA00001974"/>
    </source>
</evidence>
<name>A0A6N6VF84_9HYPH</name>
<accession>A0A6N6VF84</accession>
<keyword evidence="3" id="KW-0274">FAD</keyword>
<dbReference type="Gene3D" id="3.50.50.60">
    <property type="entry name" value="FAD/NAD(P)-binding domain"/>
    <property type="match status" value="2"/>
</dbReference>
<feature type="domain" description="FAD/NAD(P)-binding" evidence="5">
    <location>
        <begin position="4"/>
        <end position="298"/>
    </location>
</feature>
<evidence type="ECO:0000256" key="3">
    <source>
        <dbReference type="ARBA" id="ARBA00022827"/>
    </source>
</evidence>
<evidence type="ECO:0000313" key="8">
    <source>
        <dbReference type="Proteomes" id="UP000468901"/>
    </source>
</evidence>
<proteinExistence type="predicted"/>
<dbReference type="InterPro" id="IPR050446">
    <property type="entry name" value="FAD-oxidoreductase/Apoptosis"/>
</dbReference>
<dbReference type="PRINTS" id="PR00368">
    <property type="entry name" value="FADPNR"/>
</dbReference>